<name>A0A9P7MRU3_9HYPO</name>
<organism evidence="3 5">
    <name type="scientific">Claviceps arundinis</name>
    <dbReference type="NCBI Taxonomy" id="1623583"/>
    <lineage>
        <taxon>Eukaryota</taxon>
        <taxon>Fungi</taxon>
        <taxon>Dikarya</taxon>
        <taxon>Ascomycota</taxon>
        <taxon>Pezizomycotina</taxon>
        <taxon>Sordariomycetes</taxon>
        <taxon>Hypocreomycetidae</taxon>
        <taxon>Hypocreales</taxon>
        <taxon>Clavicipitaceae</taxon>
        <taxon>Claviceps</taxon>
    </lineage>
</organism>
<dbReference type="Proteomes" id="UP000784919">
    <property type="component" value="Unassembled WGS sequence"/>
</dbReference>
<feature type="compositionally biased region" description="Basic and acidic residues" evidence="1">
    <location>
        <begin position="36"/>
        <end position="50"/>
    </location>
</feature>
<keyword evidence="4" id="KW-1185">Reference proteome</keyword>
<dbReference type="OrthoDB" id="4944781at2759"/>
<feature type="region of interest" description="Disordered" evidence="1">
    <location>
        <begin position="1"/>
        <end position="60"/>
    </location>
</feature>
<dbReference type="AlphaFoldDB" id="A0A9P7MRU3"/>
<proteinExistence type="predicted"/>
<sequence>MGNCFSHPEYSNSTESTESVEKSYVKTSEGGSGTKTDLRGDVPYVDRDEPIGATAGPGPYTHYVYENT</sequence>
<dbReference type="Proteomes" id="UP000742024">
    <property type="component" value="Unassembled WGS sequence"/>
</dbReference>
<evidence type="ECO:0000313" key="5">
    <source>
        <dbReference type="Proteomes" id="UP000784919"/>
    </source>
</evidence>
<evidence type="ECO:0000313" key="3">
    <source>
        <dbReference type="EMBL" id="KAG5966817.1"/>
    </source>
</evidence>
<reference evidence="3 4" key="1">
    <citation type="journal article" date="2020" name="bioRxiv">
        <title>Whole genome comparisons of ergot fungi reveals the divergence and evolution of species within the genus Claviceps are the result of varying mechanisms driving genome evolution and host range expansion.</title>
        <authorList>
            <person name="Wyka S.A."/>
            <person name="Mondo S.J."/>
            <person name="Liu M."/>
            <person name="Dettman J."/>
            <person name="Nalam V."/>
            <person name="Broders K.D."/>
        </authorList>
    </citation>
    <scope>NUCLEOTIDE SEQUENCE</scope>
    <source>
        <strain evidence="3">CCC 1102</strain>
        <strain evidence="2 4">LM583</strain>
    </source>
</reference>
<gene>
    <name evidence="3" type="ORF">E4U56_001162</name>
    <name evidence="2" type="ORF">E4U57_006853</name>
</gene>
<comment type="caution">
    <text evidence="3">The sequence shown here is derived from an EMBL/GenBank/DDBJ whole genome shotgun (WGS) entry which is preliminary data.</text>
</comment>
<accession>A0A9P7MRU3</accession>
<protein>
    <submittedName>
        <fullName evidence="3">Uncharacterized protein</fullName>
    </submittedName>
</protein>
<evidence type="ECO:0000313" key="4">
    <source>
        <dbReference type="Proteomes" id="UP000742024"/>
    </source>
</evidence>
<dbReference type="EMBL" id="SRPS01000130">
    <property type="protein sequence ID" value="KAG5966817.1"/>
    <property type="molecule type" value="Genomic_DNA"/>
</dbReference>
<evidence type="ECO:0000256" key="1">
    <source>
        <dbReference type="SAM" id="MobiDB-lite"/>
    </source>
</evidence>
<dbReference type="EMBL" id="SRPR01000063">
    <property type="protein sequence ID" value="KAG5962735.1"/>
    <property type="molecule type" value="Genomic_DNA"/>
</dbReference>
<evidence type="ECO:0000313" key="2">
    <source>
        <dbReference type="EMBL" id="KAG5962735.1"/>
    </source>
</evidence>